<feature type="transmembrane region" description="Helical" evidence="5">
    <location>
        <begin position="222"/>
        <end position="247"/>
    </location>
</feature>
<evidence type="ECO:0000256" key="2">
    <source>
        <dbReference type="ARBA" id="ARBA00022692"/>
    </source>
</evidence>
<dbReference type="InterPro" id="IPR039698">
    <property type="entry name" value="Dfg10/SRD5A3"/>
</dbReference>
<dbReference type="VEuPathDB" id="FungiDB:BCV72DRAFT_235131"/>
<organism evidence="8">
    <name type="scientific">Rhizopus microsporus var. microsporus</name>
    <dbReference type="NCBI Taxonomy" id="86635"/>
    <lineage>
        <taxon>Eukaryota</taxon>
        <taxon>Fungi</taxon>
        <taxon>Fungi incertae sedis</taxon>
        <taxon>Mucoromycota</taxon>
        <taxon>Mucoromycotina</taxon>
        <taxon>Mucoromycetes</taxon>
        <taxon>Mucorales</taxon>
        <taxon>Mucorineae</taxon>
        <taxon>Rhizopodaceae</taxon>
        <taxon>Rhizopus</taxon>
    </lineage>
</organism>
<feature type="transmembrane region" description="Helical" evidence="5">
    <location>
        <begin position="141"/>
        <end position="159"/>
    </location>
</feature>
<dbReference type="Proteomes" id="UP000242414">
    <property type="component" value="Unassembled WGS sequence"/>
</dbReference>
<reference evidence="8" key="1">
    <citation type="journal article" date="2016" name="Proc. Natl. Acad. Sci. U.S.A.">
        <title>Lipid metabolic changes in an early divergent fungus govern the establishment of a mutualistic symbiosis with endobacteria.</title>
        <authorList>
            <person name="Lastovetsky O.A."/>
            <person name="Gaspar M.L."/>
            <person name="Mondo S.J."/>
            <person name="LaButti K.M."/>
            <person name="Sandor L."/>
            <person name="Grigoriev I.V."/>
            <person name="Henry S.A."/>
            <person name="Pawlowska T.E."/>
        </authorList>
    </citation>
    <scope>NUCLEOTIDE SEQUENCE [LARGE SCALE GENOMIC DNA]</scope>
    <source>
        <strain evidence="8">ATCC 52814</strain>
    </source>
</reference>
<dbReference type="GO" id="GO:0003865">
    <property type="term" value="F:3-oxo-5-alpha-steroid 4-dehydrogenase activity"/>
    <property type="evidence" value="ECO:0007669"/>
    <property type="project" value="TreeGrafter"/>
</dbReference>
<protein>
    <recommendedName>
        <fullName evidence="7">3-oxo-5-alpha-steroid 4-dehydrogenase C-terminal domain-containing protein</fullName>
    </recommendedName>
</protein>
<keyword evidence="6" id="KW-0732">Signal</keyword>
<dbReference type="OrthoDB" id="541710at2759"/>
<evidence type="ECO:0000256" key="5">
    <source>
        <dbReference type="SAM" id="Phobius"/>
    </source>
</evidence>
<evidence type="ECO:0000259" key="7">
    <source>
        <dbReference type="Pfam" id="PF02544"/>
    </source>
</evidence>
<dbReference type="GO" id="GO:0005783">
    <property type="term" value="C:endoplasmic reticulum"/>
    <property type="evidence" value="ECO:0007669"/>
    <property type="project" value="TreeGrafter"/>
</dbReference>
<dbReference type="UniPathway" id="UPA00378"/>
<feature type="signal peptide" evidence="6">
    <location>
        <begin position="1"/>
        <end position="20"/>
    </location>
</feature>
<dbReference type="PANTHER" id="PTHR14624">
    <property type="entry name" value="DFG10 PROTEIN"/>
    <property type="match status" value="1"/>
</dbReference>
<keyword evidence="3 5" id="KW-1133">Transmembrane helix</keyword>
<dbReference type="GO" id="GO:0016095">
    <property type="term" value="P:polyprenol catabolic process"/>
    <property type="evidence" value="ECO:0007669"/>
    <property type="project" value="TreeGrafter"/>
</dbReference>
<dbReference type="PANTHER" id="PTHR14624:SF0">
    <property type="entry name" value="POLYPRENOL REDUCTASE"/>
    <property type="match status" value="1"/>
</dbReference>
<accession>A0A1X0QQW9</accession>
<evidence type="ECO:0000256" key="6">
    <source>
        <dbReference type="SAM" id="SignalP"/>
    </source>
</evidence>
<feature type="transmembrane region" description="Helical" evidence="5">
    <location>
        <begin position="253"/>
        <end position="274"/>
    </location>
</feature>
<dbReference type="InterPro" id="IPR001104">
    <property type="entry name" value="3-oxo-5_a-steroid_4-DH_C"/>
</dbReference>
<proteinExistence type="predicted"/>
<comment type="subcellular location">
    <subcellularLocation>
        <location evidence="1">Endomembrane system</location>
        <topology evidence="1">Multi-pass membrane protein</topology>
    </subcellularLocation>
</comment>
<keyword evidence="4 5" id="KW-0472">Membrane</keyword>
<dbReference type="GO" id="GO:0006488">
    <property type="term" value="P:dolichol-linked oligosaccharide biosynthetic process"/>
    <property type="evidence" value="ECO:0007669"/>
    <property type="project" value="InterPro"/>
</dbReference>
<feature type="chain" id="PRO_5012145610" description="3-oxo-5-alpha-steroid 4-dehydrogenase C-terminal domain-containing protein" evidence="6">
    <location>
        <begin position="21"/>
        <end position="293"/>
    </location>
</feature>
<dbReference type="EMBL" id="KV922068">
    <property type="protein sequence ID" value="ORE02163.1"/>
    <property type="molecule type" value="Genomic_DNA"/>
</dbReference>
<evidence type="ECO:0000256" key="3">
    <source>
        <dbReference type="ARBA" id="ARBA00022989"/>
    </source>
</evidence>
<keyword evidence="2 5" id="KW-0812">Transmembrane</keyword>
<feature type="domain" description="3-oxo-5-alpha-steroid 4-dehydrogenase C-terminal" evidence="7">
    <location>
        <begin position="175"/>
        <end position="293"/>
    </location>
</feature>
<dbReference type="Pfam" id="PF02544">
    <property type="entry name" value="Steroid_dh"/>
    <property type="match status" value="1"/>
</dbReference>
<evidence type="ECO:0000256" key="4">
    <source>
        <dbReference type="ARBA" id="ARBA00023136"/>
    </source>
</evidence>
<sequence length="293" mass="34337">MYLIVLLCSCLIILTTLSLCANRIHELQASVLSYGKLNLHNTKKPKTRWAHYLSTLTVPKHYFNHFYIIGLLFGINCAIELYFQKGVVFYLLRQWDQPSGSYHLPQLQCQVGLLLMNFHLARRVYESLIIERPSKEAKMHISHYLTGVGFYGAMVFGTWLEGAAHLGVWSSRTIEKGHWNLSTLIALMLFFYANYHQYQCHSILASLRSNSTERYSVPRGDWFEWIVVPHYFADILIYASLCILYQFKNMTLLCGLIWTVVNLSITANQTFLWYQKHFPHRQENRWRIIPGIY</sequence>
<gene>
    <name evidence="8" type="ORF">BCV72DRAFT_235131</name>
</gene>
<dbReference type="AlphaFoldDB" id="A0A1X0QQW9"/>
<feature type="transmembrane region" description="Helical" evidence="5">
    <location>
        <begin position="62"/>
        <end position="83"/>
    </location>
</feature>
<evidence type="ECO:0000256" key="1">
    <source>
        <dbReference type="ARBA" id="ARBA00004127"/>
    </source>
</evidence>
<evidence type="ECO:0000313" key="8">
    <source>
        <dbReference type="EMBL" id="ORE02163.1"/>
    </source>
</evidence>
<dbReference type="PROSITE" id="PS50244">
    <property type="entry name" value="S5A_REDUCTASE"/>
    <property type="match status" value="1"/>
</dbReference>
<name>A0A1X0QQW9_RHIZD</name>